<proteinExistence type="predicted"/>
<evidence type="ECO:0000313" key="2">
    <source>
        <dbReference type="EMBL" id="CAB4179165.1"/>
    </source>
</evidence>
<accession>A0A6J5QXR6</accession>
<evidence type="ECO:0000313" key="5">
    <source>
        <dbReference type="EMBL" id="CAB4215850.1"/>
    </source>
</evidence>
<dbReference type="EMBL" id="LR797191">
    <property type="protein sequence ID" value="CAB4192480.1"/>
    <property type="molecule type" value="Genomic_DNA"/>
</dbReference>
<name>A0A6J5QXR6_9CAUD</name>
<protein>
    <submittedName>
        <fullName evidence="3">Uncharacterized protein</fullName>
    </submittedName>
</protein>
<dbReference type="EMBL" id="LR797432">
    <property type="protein sequence ID" value="CAB4215850.1"/>
    <property type="molecule type" value="Genomic_DNA"/>
</dbReference>
<reference evidence="3" key="1">
    <citation type="submission" date="2020-05" db="EMBL/GenBank/DDBJ databases">
        <authorList>
            <person name="Chiriac C."/>
            <person name="Salcher M."/>
            <person name="Ghai R."/>
            <person name="Kavagutti S V."/>
        </authorList>
    </citation>
    <scope>NUCLEOTIDE SEQUENCE</scope>
</reference>
<dbReference type="EMBL" id="LR797134">
    <property type="protein sequence ID" value="CAB4189440.1"/>
    <property type="molecule type" value="Genomic_DNA"/>
</dbReference>
<evidence type="ECO:0000313" key="3">
    <source>
        <dbReference type="EMBL" id="CAB4189440.1"/>
    </source>
</evidence>
<gene>
    <name evidence="2" type="ORF">UFOVP1028_42</name>
    <name evidence="3" type="ORF">UFOVP1187_23</name>
    <name evidence="4" type="ORF">UFOVP1235_40</name>
    <name evidence="5" type="ORF">UFOVP1488_23</name>
    <name evidence="1" type="ORF">UFOVP960_7</name>
</gene>
<dbReference type="EMBL" id="LR796973">
    <property type="protein sequence ID" value="CAB4179165.1"/>
    <property type="molecule type" value="Genomic_DNA"/>
</dbReference>
<evidence type="ECO:0000313" key="1">
    <source>
        <dbReference type="EMBL" id="CAB4173694.1"/>
    </source>
</evidence>
<sequence>MSASIVATTLTTPDTTRSYTVTINGADISGDVVQDSLTMEDQGAGTQGTTSFLVANSQLTLSKLADQGLVTIEDHISGNLAFRGFVDSRSPSRLPEWNQIEIVASDHTSLLDNVIPYELRPAGENDQARIGYLWGLYAGSYLQGALTYVQQVSASLPAQQFAGVTIRQALDMIAAQASTTATWYLDRAGMLHYFATETNNAPKNVTSDTPGGGEVAPMDLAIDSDSKAYVSRVYVRGKTDEGSGWVTSDVARAATNDLIRSAFLDAPDSTTSTMRDAIGNAYLARTGAAIKRGTFSVTSADADGWRAGQNVTVRTTHLGSLNAAYRIARVRTTVLGPYNSRPSGLRKYEVEFGSASVASSAGTGPVVGTGIVGDLLDDGGNTLLAAGTSGVVSGLGGAIRRFIMSGVYNGDFALAPPYPAATIVNSYNPLPYWSFVSASGTSISATSVADSAAGSGRVIRFQMDAGGGAGDDAYIEQIIPVNASRTQNWTYAPKVAAAPSTPTSVAVVYVTAQFLKNDGTTTTGSAGTFSYTTTALAALGSAWDLATYAQFNTPADAYYLRVRVGFKRDVAATSVADAVTIQEVSLLVGNTRSLVVDETIPNTWSPTRMRQIAGAFYIESNAQLGTGTSARLLLDGSGSSPVVNLAGNVAALLRFGGASFPGSPTTNDLYYRTDLAGWYYYDGTRWLSTTLYQHGIPSDAALLPYAATTTGHRAAMPPLMGGSDIWIVRSECSFYVLGGGTALDASNKWVGTVTRSVAATTFDTITINSGASATWRQNAANIGALLGAAEYALEVAWTKTGTPGSLYALHALTYRVVAT</sequence>
<organism evidence="3">
    <name type="scientific">uncultured Caudovirales phage</name>
    <dbReference type="NCBI Taxonomy" id="2100421"/>
    <lineage>
        <taxon>Viruses</taxon>
        <taxon>Duplodnaviria</taxon>
        <taxon>Heunggongvirae</taxon>
        <taxon>Uroviricota</taxon>
        <taxon>Caudoviricetes</taxon>
        <taxon>Peduoviridae</taxon>
        <taxon>Maltschvirus</taxon>
        <taxon>Maltschvirus maltsch</taxon>
    </lineage>
</organism>
<dbReference type="EMBL" id="LR796913">
    <property type="protein sequence ID" value="CAB4173694.1"/>
    <property type="molecule type" value="Genomic_DNA"/>
</dbReference>
<evidence type="ECO:0000313" key="4">
    <source>
        <dbReference type="EMBL" id="CAB4192480.1"/>
    </source>
</evidence>